<keyword evidence="3" id="KW-1185">Reference proteome</keyword>
<dbReference type="AlphaFoldDB" id="A0A175YDG8"/>
<evidence type="ECO:0000256" key="1">
    <source>
        <dbReference type="SAM" id="MobiDB-lite"/>
    </source>
</evidence>
<dbReference type="Gramene" id="KZM80882">
    <property type="protein sequence ID" value="KZM80882"/>
    <property type="gene ID" value="DCAR_031562"/>
</dbReference>
<feature type="compositionally biased region" description="Basic residues" evidence="1">
    <location>
        <begin position="86"/>
        <end position="98"/>
    </location>
</feature>
<feature type="region of interest" description="Disordered" evidence="1">
    <location>
        <begin position="79"/>
        <end position="150"/>
    </location>
</feature>
<dbReference type="Proteomes" id="UP000077755">
    <property type="component" value="Chromosome 7"/>
</dbReference>
<dbReference type="EMBL" id="CP093349">
    <property type="protein sequence ID" value="WOH08719.1"/>
    <property type="molecule type" value="Genomic_DNA"/>
</dbReference>
<protein>
    <submittedName>
        <fullName evidence="2">Uncharacterized protein</fullName>
    </submittedName>
</protein>
<sequence length="232" mass="27730">MEHDEERWEKFKEDQWKRLRDIEEQSVPKMTDLEILAGKRRIKLQAGSRHNVSKNYSHVVGDYNIVTSLPVTSETLDNMESEISKKQHQHTQKRRERTGKKDDLNLNTSLSNSEYLRKIESEAREKKDERNKKRREKYRAQKEASKQDGLNLEIEARKKHDQLNQKRRAKYKAQLNNGKRGTRKGVHNIKMLNNGKHRTRKDVHNIKMLVRKKEKNARTNDIRRIEKALMQE</sequence>
<gene>
    <name evidence="2" type="ORF">DCAR_0728166</name>
</gene>
<accession>A0A175YDG8</accession>
<proteinExistence type="predicted"/>
<reference evidence="2" key="2">
    <citation type="submission" date="2022-03" db="EMBL/GenBank/DDBJ databases">
        <title>Draft title - Genomic analysis of global carrot germplasm unveils the trajectory of domestication and the origin of high carotenoid orange carrot.</title>
        <authorList>
            <person name="Iorizzo M."/>
            <person name="Ellison S."/>
            <person name="Senalik D."/>
            <person name="Macko-Podgorni A."/>
            <person name="Grzebelus D."/>
            <person name="Bostan H."/>
            <person name="Rolling W."/>
            <person name="Curaba J."/>
            <person name="Simon P."/>
        </authorList>
    </citation>
    <scope>NUCLEOTIDE SEQUENCE</scope>
    <source>
        <tissue evidence="2">Leaf</tissue>
    </source>
</reference>
<evidence type="ECO:0000313" key="3">
    <source>
        <dbReference type="Proteomes" id="UP000077755"/>
    </source>
</evidence>
<feature type="compositionally biased region" description="Basic and acidic residues" evidence="1">
    <location>
        <begin position="115"/>
        <end position="131"/>
    </location>
</feature>
<organism evidence="2 3">
    <name type="scientific">Daucus carota subsp. sativus</name>
    <name type="common">Carrot</name>
    <dbReference type="NCBI Taxonomy" id="79200"/>
    <lineage>
        <taxon>Eukaryota</taxon>
        <taxon>Viridiplantae</taxon>
        <taxon>Streptophyta</taxon>
        <taxon>Embryophyta</taxon>
        <taxon>Tracheophyta</taxon>
        <taxon>Spermatophyta</taxon>
        <taxon>Magnoliopsida</taxon>
        <taxon>eudicotyledons</taxon>
        <taxon>Gunneridae</taxon>
        <taxon>Pentapetalae</taxon>
        <taxon>asterids</taxon>
        <taxon>campanulids</taxon>
        <taxon>Apiales</taxon>
        <taxon>Apiaceae</taxon>
        <taxon>Apioideae</taxon>
        <taxon>Scandiceae</taxon>
        <taxon>Daucinae</taxon>
        <taxon>Daucus</taxon>
        <taxon>Daucus sect. Daucus</taxon>
    </lineage>
</organism>
<feature type="compositionally biased region" description="Polar residues" evidence="1">
    <location>
        <begin position="105"/>
        <end position="114"/>
    </location>
</feature>
<reference evidence="2" key="1">
    <citation type="journal article" date="2016" name="Nat. Genet.">
        <title>A high-quality carrot genome assembly provides new insights into carotenoid accumulation and asterid genome evolution.</title>
        <authorList>
            <person name="Iorizzo M."/>
            <person name="Ellison S."/>
            <person name="Senalik D."/>
            <person name="Zeng P."/>
            <person name="Satapoomin P."/>
            <person name="Huang J."/>
            <person name="Bowman M."/>
            <person name="Iovene M."/>
            <person name="Sanseverino W."/>
            <person name="Cavagnaro P."/>
            <person name="Yildiz M."/>
            <person name="Macko-Podgorni A."/>
            <person name="Moranska E."/>
            <person name="Grzebelus E."/>
            <person name="Grzebelus D."/>
            <person name="Ashrafi H."/>
            <person name="Zheng Z."/>
            <person name="Cheng S."/>
            <person name="Spooner D."/>
            <person name="Van Deynze A."/>
            <person name="Simon P."/>
        </authorList>
    </citation>
    <scope>NUCLEOTIDE SEQUENCE</scope>
    <source>
        <tissue evidence="2">Leaf</tissue>
    </source>
</reference>
<name>A0A175YDG8_DAUCS</name>
<evidence type="ECO:0000313" key="2">
    <source>
        <dbReference type="EMBL" id="WOH08719.1"/>
    </source>
</evidence>